<keyword evidence="6" id="KW-1185">Reference proteome</keyword>
<comment type="similarity">
    <text evidence="1">Belongs to the AAA ATPase family.</text>
</comment>
<dbReference type="AlphaFoldDB" id="A0A9P6RN32"/>
<dbReference type="SMART" id="SM00382">
    <property type="entry name" value="AAA"/>
    <property type="match status" value="1"/>
</dbReference>
<dbReference type="EMBL" id="JAAAIN010000082">
    <property type="protein sequence ID" value="KAG0320960.1"/>
    <property type="molecule type" value="Genomic_DNA"/>
</dbReference>
<dbReference type="CDD" id="cd19481">
    <property type="entry name" value="RecA-like_protease"/>
    <property type="match status" value="1"/>
</dbReference>
<keyword evidence="2" id="KW-0547">Nucleotide-binding</keyword>
<evidence type="ECO:0000313" key="6">
    <source>
        <dbReference type="Proteomes" id="UP000823405"/>
    </source>
</evidence>
<dbReference type="InterPro" id="IPR003593">
    <property type="entry name" value="AAA+_ATPase"/>
</dbReference>
<accession>A0A9P6RN32</accession>
<dbReference type="InterPro" id="IPR003959">
    <property type="entry name" value="ATPase_AAA_core"/>
</dbReference>
<name>A0A9P6RN32_9FUNG</name>
<evidence type="ECO:0000256" key="2">
    <source>
        <dbReference type="ARBA" id="ARBA00022741"/>
    </source>
</evidence>
<keyword evidence="3" id="KW-0067">ATP-binding</keyword>
<sequence>MPERSLVDEVGLIQERINGLPTEPDLALEALVRRFRVSPDTLDYVLEEANLYREQRAPDSLLSQGDLVDALRLRAQQNFGKLAQRTEPCRNFEDLVLNDDLQLQMREILAAIQHREAVLKRGFGRKIGYGTGISALFYGDSGSGKSMAAEVLAGELGVDLIKIDLSTVVNKYIGETEKNLSKIFDLASADAGVLFFDEADALFGKRSEVKDAHDRHANIEVSYLLQRLERYPGLVVQNRADDTQYFERAVTLDAGDLSQNSNLKR</sequence>
<dbReference type="InterPro" id="IPR050221">
    <property type="entry name" value="26S_Proteasome_ATPase"/>
</dbReference>
<dbReference type="PANTHER" id="PTHR23073">
    <property type="entry name" value="26S PROTEASOME REGULATORY SUBUNIT"/>
    <property type="match status" value="1"/>
</dbReference>
<dbReference type="Proteomes" id="UP000823405">
    <property type="component" value="Unassembled WGS sequence"/>
</dbReference>
<dbReference type="OrthoDB" id="10042665at2759"/>
<evidence type="ECO:0000256" key="1">
    <source>
        <dbReference type="ARBA" id="ARBA00006914"/>
    </source>
</evidence>
<proteinExistence type="inferred from homology"/>
<dbReference type="InterPro" id="IPR027417">
    <property type="entry name" value="P-loop_NTPase"/>
</dbReference>
<gene>
    <name evidence="5" type="ORF">BGZ97_012467</name>
</gene>
<dbReference type="GO" id="GO:0008540">
    <property type="term" value="C:proteasome regulatory particle, base subcomplex"/>
    <property type="evidence" value="ECO:0007669"/>
    <property type="project" value="UniProtKB-ARBA"/>
</dbReference>
<dbReference type="Gene3D" id="3.40.50.300">
    <property type="entry name" value="P-loop containing nucleotide triphosphate hydrolases"/>
    <property type="match status" value="1"/>
</dbReference>
<reference evidence="5" key="1">
    <citation type="journal article" date="2020" name="Fungal Divers.">
        <title>Resolving the Mortierellaceae phylogeny through synthesis of multi-gene phylogenetics and phylogenomics.</title>
        <authorList>
            <person name="Vandepol N."/>
            <person name="Liber J."/>
            <person name="Desiro A."/>
            <person name="Na H."/>
            <person name="Kennedy M."/>
            <person name="Barry K."/>
            <person name="Grigoriev I.V."/>
            <person name="Miller A.N."/>
            <person name="O'Donnell K."/>
            <person name="Stajich J.E."/>
            <person name="Bonito G."/>
        </authorList>
    </citation>
    <scope>NUCLEOTIDE SEQUENCE</scope>
    <source>
        <strain evidence="5">NVP60</strain>
    </source>
</reference>
<feature type="domain" description="AAA+ ATPase" evidence="4">
    <location>
        <begin position="131"/>
        <end position="250"/>
    </location>
</feature>
<evidence type="ECO:0000256" key="3">
    <source>
        <dbReference type="ARBA" id="ARBA00022840"/>
    </source>
</evidence>
<protein>
    <recommendedName>
        <fullName evidence="4">AAA+ ATPase domain-containing protein</fullName>
    </recommendedName>
</protein>
<dbReference type="GO" id="GO:0016887">
    <property type="term" value="F:ATP hydrolysis activity"/>
    <property type="evidence" value="ECO:0007669"/>
    <property type="project" value="InterPro"/>
</dbReference>
<evidence type="ECO:0000313" key="5">
    <source>
        <dbReference type="EMBL" id="KAG0320960.1"/>
    </source>
</evidence>
<dbReference type="SUPFAM" id="SSF52540">
    <property type="entry name" value="P-loop containing nucleoside triphosphate hydrolases"/>
    <property type="match status" value="1"/>
</dbReference>
<comment type="caution">
    <text evidence="5">The sequence shown here is derived from an EMBL/GenBank/DDBJ whole genome shotgun (WGS) entry which is preliminary data.</text>
</comment>
<dbReference type="Pfam" id="PF00004">
    <property type="entry name" value="AAA"/>
    <property type="match status" value="1"/>
</dbReference>
<organism evidence="5 6">
    <name type="scientific">Linnemannia gamsii</name>
    <dbReference type="NCBI Taxonomy" id="64522"/>
    <lineage>
        <taxon>Eukaryota</taxon>
        <taxon>Fungi</taxon>
        <taxon>Fungi incertae sedis</taxon>
        <taxon>Mucoromycota</taxon>
        <taxon>Mortierellomycotina</taxon>
        <taxon>Mortierellomycetes</taxon>
        <taxon>Mortierellales</taxon>
        <taxon>Mortierellaceae</taxon>
        <taxon>Linnemannia</taxon>
    </lineage>
</organism>
<dbReference type="GO" id="GO:0005524">
    <property type="term" value="F:ATP binding"/>
    <property type="evidence" value="ECO:0007669"/>
    <property type="project" value="UniProtKB-KW"/>
</dbReference>
<evidence type="ECO:0000259" key="4">
    <source>
        <dbReference type="SMART" id="SM00382"/>
    </source>
</evidence>